<dbReference type="GO" id="GO:0004130">
    <property type="term" value="F:cytochrome-c peroxidase activity"/>
    <property type="evidence" value="ECO:0007669"/>
    <property type="project" value="TreeGrafter"/>
</dbReference>
<gene>
    <name evidence="17" type="ORF">C5Y98_01010</name>
</gene>
<proteinExistence type="predicted"/>
<dbReference type="OrthoDB" id="9772811at2"/>
<feature type="signal peptide" evidence="15">
    <location>
        <begin position="1"/>
        <end position="23"/>
    </location>
</feature>
<comment type="caution">
    <text evidence="17">The sequence shown here is derived from an EMBL/GenBank/DDBJ whole genome shotgun (WGS) entry which is preliminary data.</text>
</comment>
<feature type="binding site" description="axial binding residue" evidence="14">
    <location>
        <position position="117"/>
    </location>
    <ligand>
        <name>heme c</name>
        <dbReference type="ChEBI" id="CHEBI:61717"/>
        <label>1</label>
    </ligand>
    <ligandPart>
        <name>Fe</name>
        <dbReference type="ChEBI" id="CHEBI:18248"/>
    </ligandPart>
</feature>
<comment type="subcellular location">
    <subcellularLocation>
        <location evidence="1">Periplasm</location>
    </subcellularLocation>
</comment>
<comment type="PTM">
    <text evidence="13">Binds 2 heme groups per subunit.</text>
</comment>
<evidence type="ECO:0000256" key="11">
    <source>
        <dbReference type="ARBA" id="ARBA00058991"/>
    </source>
</evidence>
<evidence type="ECO:0000256" key="4">
    <source>
        <dbReference type="ARBA" id="ARBA00022617"/>
    </source>
</evidence>
<dbReference type="FunFam" id="1.10.760.10:FF:000019">
    <property type="entry name" value="Di-heme cytochrome C peroxidase"/>
    <property type="match status" value="1"/>
</dbReference>
<keyword evidence="5 14" id="KW-0479">Metal-binding</keyword>
<evidence type="ECO:0000256" key="8">
    <source>
        <dbReference type="ARBA" id="ARBA00022982"/>
    </source>
</evidence>
<evidence type="ECO:0000256" key="2">
    <source>
        <dbReference type="ARBA" id="ARBA00004856"/>
    </source>
</evidence>
<comment type="function">
    <text evidence="11">Involved in methylamine metabolism. Essential for the maturation of the beta subunit of MADH, presumably via a step in the biosynthesis of tryptophan tryptophylquinone (TTQ), the cofactor of MADH.</text>
</comment>
<dbReference type="SUPFAM" id="SSF46626">
    <property type="entry name" value="Cytochrome c"/>
    <property type="match status" value="2"/>
</dbReference>
<dbReference type="Pfam" id="PF00034">
    <property type="entry name" value="Cytochrom_C"/>
    <property type="match status" value="1"/>
</dbReference>
<dbReference type="Pfam" id="PF03150">
    <property type="entry name" value="CCP_MauG"/>
    <property type="match status" value="1"/>
</dbReference>
<evidence type="ECO:0000256" key="1">
    <source>
        <dbReference type="ARBA" id="ARBA00004418"/>
    </source>
</evidence>
<feature type="binding site" description="covalent" evidence="13">
    <location>
        <position position="116"/>
    </location>
    <ligand>
        <name>heme c</name>
        <dbReference type="ChEBI" id="CHEBI:61717"/>
        <label>1</label>
    </ligand>
</feature>
<feature type="chain" id="PRO_5015447810" description="Methylamine utilization protein MauG" evidence="15">
    <location>
        <begin position="24"/>
        <end position="410"/>
    </location>
</feature>
<keyword evidence="4 13" id="KW-0349">Heme</keyword>
<accession>A0A2S8GFA9</accession>
<dbReference type="InterPro" id="IPR004852">
    <property type="entry name" value="Di-haem_cyt_c_peroxidsae"/>
</dbReference>
<dbReference type="Gene3D" id="1.10.760.10">
    <property type="entry name" value="Cytochrome c-like domain"/>
    <property type="match status" value="2"/>
</dbReference>
<evidence type="ECO:0000256" key="15">
    <source>
        <dbReference type="SAM" id="SignalP"/>
    </source>
</evidence>
<evidence type="ECO:0000256" key="7">
    <source>
        <dbReference type="ARBA" id="ARBA00022764"/>
    </source>
</evidence>
<evidence type="ECO:0000256" key="10">
    <source>
        <dbReference type="ARBA" id="ARBA00023004"/>
    </source>
</evidence>
<dbReference type="GO" id="GO:0042597">
    <property type="term" value="C:periplasmic space"/>
    <property type="evidence" value="ECO:0007669"/>
    <property type="project" value="UniProtKB-SubCell"/>
</dbReference>
<evidence type="ECO:0000256" key="12">
    <source>
        <dbReference type="ARBA" id="ARBA00073576"/>
    </source>
</evidence>
<evidence type="ECO:0000256" key="3">
    <source>
        <dbReference type="ARBA" id="ARBA00022448"/>
    </source>
</evidence>
<evidence type="ECO:0000313" key="18">
    <source>
        <dbReference type="Proteomes" id="UP000239388"/>
    </source>
</evidence>
<evidence type="ECO:0000256" key="5">
    <source>
        <dbReference type="ARBA" id="ARBA00022723"/>
    </source>
</evidence>
<dbReference type="EMBL" id="PUIB01000002">
    <property type="protein sequence ID" value="PQO42764.1"/>
    <property type="molecule type" value="Genomic_DNA"/>
</dbReference>
<dbReference type="InterPro" id="IPR026259">
    <property type="entry name" value="MauG/Cytc_peroxidase"/>
</dbReference>
<keyword evidence="8" id="KW-0249">Electron transport</keyword>
<keyword evidence="6 15" id="KW-0732">Signal</keyword>
<feature type="binding site" description="covalent" evidence="13">
    <location>
        <position position="289"/>
    </location>
    <ligand>
        <name>heme c</name>
        <dbReference type="ChEBI" id="CHEBI:61717"/>
        <label>2</label>
    </ligand>
</feature>
<keyword evidence="10 14" id="KW-0408">Iron</keyword>
<dbReference type="Proteomes" id="UP000239388">
    <property type="component" value="Unassembled WGS sequence"/>
</dbReference>
<dbReference type="AlphaFoldDB" id="A0A2S8GFA9"/>
<dbReference type="PROSITE" id="PS51007">
    <property type="entry name" value="CYTC"/>
    <property type="match status" value="1"/>
</dbReference>
<dbReference type="InterPro" id="IPR009056">
    <property type="entry name" value="Cyt_c-like_dom"/>
</dbReference>
<dbReference type="GO" id="GO:0020037">
    <property type="term" value="F:heme binding"/>
    <property type="evidence" value="ECO:0007669"/>
    <property type="project" value="InterPro"/>
</dbReference>
<evidence type="ECO:0000256" key="14">
    <source>
        <dbReference type="PIRSR" id="PIRSR000294-2"/>
    </source>
</evidence>
<keyword evidence="7" id="KW-0574">Periplasm</keyword>
<dbReference type="InterPro" id="IPR036909">
    <property type="entry name" value="Cyt_c-like_dom_sf"/>
</dbReference>
<evidence type="ECO:0000259" key="16">
    <source>
        <dbReference type="PROSITE" id="PS51007"/>
    </source>
</evidence>
<dbReference type="GO" id="GO:0009055">
    <property type="term" value="F:electron transfer activity"/>
    <property type="evidence" value="ECO:0007669"/>
    <property type="project" value="InterPro"/>
</dbReference>
<dbReference type="PIRSF" id="PIRSF000294">
    <property type="entry name" value="Cytochrome-c_peroxidase"/>
    <property type="match status" value="1"/>
</dbReference>
<sequence length="410" mass="44609">MKSTCLALAIAAASLTLAGSISAAEPSNAVTLGDPSLTAGIPGEGPLTLEQINKWLANPANHEELKVSLPFGLDAAAGQITGLDENPMTRAKIELGRQLYFDTRLSSDSTVSCASCHHPEKGWAFDTQFGVGVDGQEGNRNSPVSYNRILSGKQFWDGRAATLEEQAVGPIANPIEMANTHEVAVDTLKKIPGYKVQFDKIFGDGVNIDNVGKALATFERAIVTGPAPYDHYEVVRSFQQQFPEEELKYLEEDDPELYKKYAAALKGSAGMSASARRGREIFFSEKGKCTACHAGANFTDELYHNLGVGMDAKEPDLGRYEVTKDEKDKGAFKTPTIRNIVQSPPYMHDGSQKTLEEVVAWYVKGGHPNAYLSDKVQKLNLTQQDQTDLVNFMKACTGDFPVIETGRLPK</sequence>
<dbReference type="GO" id="GO:0046872">
    <property type="term" value="F:metal ion binding"/>
    <property type="evidence" value="ECO:0007669"/>
    <property type="project" value="UniProtKB-KW"/>
</dbReference>
<evidence type="ECO:0000256" key="13">
    <source>
        <dbReference type="PIRSR" id="PIRSR000294-1"/>
    </source>
</evidence>
<dbReference type="InterPro" id="IPR051395">
    <property type="entry name" value="Cytochrome_c_Peroxidase/MauG"/>
</dbReference>
<feature type="binding site" description="covalent" evidence="13">
    <location>
        <position position="113"/>
    </location>
    <ligand>
        <name>heme c</name>
        <dbReference type="ChEBI" id="CHEBI:61717"/>
        <label>1</label>
    </ligand>
</feature>
<dbReference type="PANTHER" id="PTHR30600:SF10">
    <property type="entry name" value="BLL6722 PROTEIN"/>
    <property type="match status" value="1"/>
</dbReference>
<dbReference type="PANTHER" id="PTHR30600">
    <property type="entry name" value="CYTOCHROME C PEROXIDASE-RELATED"/>
    <property type="match status" value="1"/>
</dbReference>
<evidence type="ECO:0000313" key="17">
    <source>
        <dbReference type="EMBL" id="PQO42764.1"/>
    </source>
</evidence>
<dbReference type="RefSeq" id="WP_105350732.1">
    <property type="nucleotide sequence ID" value="NZ_PUIB01000002.1"/>
</dbReference>
<feature type="domain" description="Cytochrome c" evidence="16">
    <location>
        <begin position="273"/>
        <end position="397"/>
    </location>
</feature>
<comment type="cofactor">
    <cofactor evidence="13">
        <name>heme</name>
        <dbReference type="ChEBI" id="CHEBI:30413"/>
    </cofactor>
    <text evidence="13">Binds 2 heme groups.</text>
</comment>
<feature type="binding site" description="axial binding residue" evidence="14">
    <location>
        <position position="293"/>
    </location>
    <ligand>
        <name>heme c</name>
        <dbReference type="ChEBI" id="CHEBI:61717"/>
        <label>2</label>
    </ligand>
    <ligandPart>
        <name>Fe</name>
        <dbReference type="ChEBI" id="CHEBI:18248"/>
    </ligandPart>
</feature>
<evidence type="ECO:0000256" key="6">
    <source>
        <dbReference type="ARBA" id="ARBA00022729"/>
    </source>
</evidence>
<comment type="pathway">
    <text evidence="2">One-carbon metabolism; methylamine degradation.</text>
</comment>
<keyword evidence="17" id="KW-0575">Peroxidase</keyword>
<name>A0A2S8GFA9_9BACT</name>
<feature type="binding site" description="covalent" evidence="13">
    <location>
        <position position="292"/>
    </location>
    <ligand>
        <name>heme c</name>
        <dbReference type="ChEBI" id="CHEBI:61717"/>
        <label>2</label>
    </ligand>
</feature>
<keyword evidence="3" id="KW-0813">Transport</keyword>
<evidence type="ECO:0000256" key="9">
    <source>
        <dbReference type="ARBA" id="ARBA00023002"/>
    </source>
</evidence>
<protein>
    <recommendedName>
        <fullName evidence="12">Methylamine utilization protein MauG</fullName>
    </recommendedName>
</protein>
<organism evidence="17 18">
    <name type="scientific">Blastopirellula marina</name>
    <dbReference type="NCBI Taxonomy" id="124"/>
    <lineage>
        <taxon>Bacteria</taxon>
        <taxon>Pseudomonadati</taxon>
        <taxon>Planctomycetota</taxon>
        <taxon>Planctomycetia</taxon>
        <taxon>Pirellulales</taxon>
        <taxon>Pirellulaceae</taxon>
        <taxon>Blastopirellula</taxon>
    </lineage>
</organism>
<reference evidence="17 18" key="1">
    <citation type="submission" date="2018-02" db="EMBL/GenBank/DDBJ databases">
        <title>Comparative genomes isolates from brazilian mangrove.</title>
        <authorList>
            <person name="Araujo J.E."/>
            <person name="Taketani R.G."/>
            <person name="Silva M.C.P."/>
            <person name="Loureco M.V."/>
            <person name="Andreote F.D."/>
        </authorList>
    </citation>
    <scope>NUCLEOTIDE SEQUENCE [LARGE SCALE GENOMIC DNA]</scope>
    <source>
        <strain evidence="17 18">NAP PRIS-MGV</strain>
    </source>
</reference>
<keyword evidence="9" id="KW-0560">Oxidoreductase</keyword>